<feature type="region of interest" description="Disordered" evidence="1">
    <location>
        <begin position="218"/>
        <end position="272"/>
    </location>
</feature>
<keyword evidence="3" id="KW-1185">Reference proteome</keyword>
<name>A0ABN1P7Z5_9ACTN</name>
<accession>A0ABN1P7Z5</accession>
<proteinExistence type="predicted"/>
<gene>
    <name evidence="2" type="ORF">GCM10009549_43820</name>
</gene>
<dbReference type="Proteomes" id="UP001501005">
    <property type="component" value="Unassembled WGS sequence"/>
</dbReference>
<feature type="compositionally biased region" description="Basic and acidic residues" evidence="1">
    <location>
        <begin position="49"/>
        <end position="68"/>
    </location>
</feature>
<evidence type="ECO:0000313" key="2">
    <source>
        <dbReference type="EMBL" id="GAA0923492.1"/>
    </source>
</evidence>
<feature type="region of interest" description="Disordered" evidence="1">
    <location>
        <begin position="1"/>
        <end position="92"/>
    </location>
</feature>
<evidence type="ECO:0000256" key="1">
    <source>
        <dbReference type="SAM" id="MobiDB-lite"/>
    </source>
</evidence>
<reference evidence="2 3" key="1">
    <citation type="journal article" date="2019" name="Int. J. Syst. Evol. Microbiol.">
        <title>The Global Catalogue of Microorganisms (GCM) 10K type strain sequencing project: providing services to taxonomists for standard genome sequencing and annotation.</title>
        <authorList>
            <consortium name="The Broad Institute Genomics Platform"/>
            <consortium name="The Broad Institute Genome Sequencing Center for Infectious Disease"/>
            <person name="Wu L."/>
            <person name="Ma J."/>
        </authorList>
    </citation>
    <scope>NUCLEOTIDE SEQUENCE [LARGE SCALE GENOMIC DNA]</scope>
    <source>
        <strain evidence="2 3">JCM 10673</strain>
    </source>
</reference>
<organism evidence="2 3">
    <name type="scientific">Streptomyces thermoalcalitolerans</name>
    <dbReference type="NCBI Taxonomy" id="65605"/>
    <lineage>
        <taxon>Bacteria</taxon>
        <taxon>Bacillati</taxon>
        <taxon>Actinomycetota</taxon>
        <taxon>Actinomycetes</taxon>
        <taxon>Kitasatosporales</taxon>
        <taxon>Streptomycetaceae</taxon>
        <taxon>Streptomyces</taxon>
    </lineage>
</organism>
<sequence length="272" mass="28097">MRMRFPFQGLPRGGTSQPDPPPDGVHVTFRRSGDSAAGRLGADALPGMRADEGEVTPGHERADTDAHVPQKPRPMHSGAPPSTGPGRPHGCRHPVRTFWPKRMSWGPKPGREALPPLPLGHLAVTATGTPETLLTSPADRPPALPCTVAAVEGVSPGDVPGIALPVIAPSGAVRFVPAAVARTVPAGAVTVRAGRGAPGLRRVVRFGRAPGVHKATCTKQADGLDPVGRPPRRGEGSGSAADDNVSAAEPARWGGWDSNPRPTDYESVALTG</sequence>
<protein>
    <submittedName>
        <fullName evidence="2">Uncharacterized protein</fullName>
    </submittedName>
</protein>
<comment type="caution">
    <text evidence="2">The sequence shown here is derived from an EMBL/GenBank/DDBJ whole genome shotgun (WGS) entry which is preliminary data.</text>
</comment>
<dbReference type="EMBL" id="BAAAHG010000042">
    <property type="protein sequence ID" value="GAA0923492.1"/>
    <property type="molecule type" value="Genomic_DNA"/>
</dbReference>
<evidence type="ECO:0000313" key="3">
    <source>
        <dbReference type="Proteomes" id="UP001501005"/>
    </source>
</evidence>